<evidence type="ECO:0008006" key="4">
    <source>
        <dbReference type="Google" id="ProtNLM"/>
    </source>
</evidence>
<dbReference type="EMBL" id="KQ001689">
    <property type="protein sequence ID" value="KJP86633.1"/>
    <property type="molecule type" value="Genomic_DNA"/>
</dbReference>
<dbReference type="AlphaFoldDB" id="A0A0D9QI69"/>
<evidence type="ECO:0000256" key="1">
    <source>
        <dbReference type="SAM" id="MobiDB-lite"/>
    </source>
</evidence>
<keyword evidence="3" id="KW-1185">Reference proteome</keyword>
<dbReference type="Proteomes" id="UP000054561">
    <property type="component" value="Unassembled WGS sequence"/>
</dbReference>
<dbReference type="VEuPathDB" id="PlasmoDB:AK88_03737"/>
<protein>
    <recommendedName>
        <fullName evidence="4">Proteasome assembly chaperone 3</fullName>
    </recommendedName>
</protein>
<evidence type="ECO:0000313" key="3">
    <source>
        <dbReference type="Proteomes" id="UP000054561"/>
    </source>
</evidence>
<evidence type="ECO:0000313" key="2">
    <source>
        <dbReference type="EMBL" id="KJP86633.1"/>
    </source>
</evidence>
<sequence length="204" mass="23570">MADEQTSPHSKRNDECPISNGRTSHTNCFIAKDIEDNNRMMSSLSCHVVNNPMEKLNTHENNGMLSDKKKNGQLSERKDPPSKAIPEVIKKTVNIHHKDEIVTYVYTLVCYKNYNIFFISPNGKFAVWVHSHNIIMPFSVEQETEIIFGERNHPYLEMFCTQFMKDHAARMKYKSIMFAMSLHNMCFDDTKALKEIFAALGDMV</sequence>
<feature type="compositionally biased region" description="Basic and acidic residues" evidence="1">
    <location>
        <begin position="66"/>
        <end position="81"/>
    </location>
</feature>
<organism evidence="2 3">
    <name type="scientific">Plasmodium fragile</name>
    <dbReference type="NCBI Taxonomy" id="5857"/>
    <lineage>
        <taxon>Eukaryota</taxon>
        <taxon>Sar</taxon>
        <taxon>Alveolata</taxon>
        <taxon>Apicomplexa</taxon>
        <taxon>Aconoidasida</taxon>
        <taxon>Haemosporida</taxon>
        <taxon>Plasmodiidae</taxon>
        <taxon>Plasmodium</taxon>
        <taxon>Plasmodium (Plasmodium)</taxon>
    </lineage>
</organism>
<name>A0A0D9QI69_PLAFR</name>
<dbReference type="GeneID" id="24269051"/>
<dbReference type="RefSeq" id="XP_012336770.1">
    <property type="nucleotide sequence ID" value="XM_012481347.1"/>
</dbReference>
<proteinExistence type="predicted"/>
<gene>
    <name evidence="2" type="ORF">AK88_03737</name>
</gene>
<feature type="region of interest" description="Disordered" evidence="1">
    <location>
        <begin position="56"/>
        <end position="82"/>
    </location>
</feature>
<accession>A0A0D9QI69</accession>
<reference evidence="2 3" key="1">
    <citation type="submission" date="2014-03" db="EMBL/GenBank/DDBJ databases">
        <title>The Genome Sequence of Plasmodium fragile nilgiri.</title>
        <authorList>
            <consortium name="The Broad Institute Genomics Platform"/>
            <consortium name="The Broad Institute Genome Sequencing Center for Infectious Disease"/>
            <person name="Neafsey D."/>
            <person name="Duraisingh M."/>
            <person name="Young S.K."/>
            <person name="Zeng Q."/>
            <person name="Gargeya S."/>
            <person name="Abouelleil A."/>
            <person name="Alvarado L."/>
            <person name="Chapman S.B."/>
            <person name="Gainer-Dewar J."/>
            <person name="Goldberg J."/>
            <person name="Griggs A."/>
            <person name="Gujja S."/>
            <person name="Hansen M."/>
            <person name="Howarth C."/>
            <person name="Imamovic A."/>
            <person name="Larimer J."/>
            <person name="Pearson M."/>
            <person name="Poon T.W."/>
            <person name="Priest M."/>
            <person name="Roberts A."/>
            <person name="Saif S."/>
            <person name="Shea T."/>
            <person name="Sykes S."/>
            <person name="Wortman J."/>
            <person name="Nusbaum C."/>
            <person name="Birren B."/>
        </authorList>
    </citation>
    <scope>NUCLEOTIDE SEQUENCE [LARGE SCALE GENOMIC DNA]</scope>
    <source>
        <strain evidence="3">nilgiri</strain>
    </source>
</reference>
<dbReference type="OMA" id="LEMFCTQ"/>
<dbReference type="OrthoDB" id="392213at2759"/>